<evidence type="ECO:0000313" key="2">
    <source>
        <dbReference type="EMBL" id="GFA99060.1"/>
    </source>
</evidence>
<comment type="caution">
    <text evidence="2">The sequence shown here is derived from an EMBL/GenBank/DDBJ whole genome shotgun (WGS) entry which is preliminary data.</text>
</comment>
<accession>A0A699KK86</accession>
<protein>
    <submittedName>
        <fullName evidence="2">Retrovirus-related Pol polyprotein from transposon TNT 1-94</fullName>
    </submittedName>
</protein>
<gene>
    <name evidence="2" type="ORF">Tci_671032</name>
</gene>
<keyword evidence="1" id="KW-0175">Coiled coil</keyword>
<sequence length="221" mass="24398">MSINCSLQNKVIRVNLENESLKDEISDLKKVIKKWTCSKVTLDQLLSDQIPGNIVKALGGKGKRKENNSKKVLFTKDDVSTSKSALMITSDYGDDSDNRKKTELKHLVVQNSCFDKNALPSTEQLLLTLMEEVKGCGICGSIDHEIADCLKNLRNSRKKRLLSSNQNPLKSEFTKGTDMCENVCAGLPKEESGPKVVFGDNYLGDTEGYGLANCNGITFTK</sequence>
<name>A0A699KK86_TANCI</name>
<reference evidence="2" key="1">
    <citation type="journal article" date="2019" name="Sci. Rep.">
        <title>Draft genome of Tanacetum cinerariifolium, the natural source of mosquito coil.</title>
        <authorList>
            <person name="Yamashiro T."/>
            <person name="Shiraishi A."/>
            <person name="Satake H."/>
            <person name="Nakayama K."/>
        </authorList>
    </citation>
    <scope>NUCLEOTIDE SEQUENCE</scope>
</reference>
<dbReference type="AlphaFoldDB" id="A0A699KK86"/>
<feature type="coiled-coil region" evidence="1">
    <location>
        <begin position="11"/>
        <end position="38"/>
    </location>
</feature>
<feature type="non-terminal residue" evidence="2">
    <location>
        <position position="221"/>
    </location>
</feature>
<dbReference type="EMBL" id="BKCJ010528718">
    <property type="protein sequence ID" value="GFA99060.1"/>
    <property type="molecule type" value="Genomic_DNA"/>
</dbReference>
<proteinExistence type="predicted"/>
<evidence type="ECO:0000256" key="1">
    <source>
        <dbReference type="SAM" id="Coils"/>
    </source>
</evidence>
<organism evidence="2">
    <name type="scientific">Tanacetum cinerariifolium</name>
    <name type="common">Dalmatian daisy</name>
    <name type="synonym">Chrysanthemum cinerariifolium</name>
    <dbReference type="NCBI Taxonomy" id="118510"/>
    <lineage>
        <taxon>Eukaryota</taxon>
        <taxon>Viridiplantae</taxon>
        <taxon>Streptophyta</taxon>
        <taxon>Embryophyta</taxon>
        <taxon>Tracheophyta</taxon>
        <taxon>Spermatophyta</taxon>
        <taxon>Magnoliopsida</taxon>
        <taxon>eudicotyledons</taxon>
        <taxon>Gunneridae</taxon>
        <taxon>Pentapetalae</taxon>
        <taxon>asterids</taxon>
        <taxon>campanulids</taxon>
        <taxon>Asterales</taxon>
        <taxon>Asteraceae</taxon>
        <taxon>Asteroideae</taxon>
        <taxon>Anthemideae</taxon>
        <taxon>Anthemidinae</taxon>
        <taxon>Tanacetum</taxon>
    </lineage>
</organism>